<keyword evidence="2" id="KW-1185">Reference proteome</keyword>
<protein>
    <submittedName>
        <fullName evidence="1">Uncharacterized protein</fullName>
    </submittedName>
</protein>
<dbReference type="EMBL" id="LGRX02022756">
    <property type="protein sequence ID" value="KAK3255301.1"/>
    <property type="molecule type" value="Genomic_DNA"/>
</dbReference>
<name>A0AAE0KNT1_9CHLO</name>
<organism evidence="1 2">
    <name type="scientific">Cymbomonas tetramitiformis</name>
    <dbReference type="NCBI Taxonomy" id="36881"/>
    <lineage>
        <taxon>Eukaryota</taxon>
        <taxon>Viridiplantae</taxon>
        <taxon>Chlorophyta</taxon>
        <taxon>Pyramimonadophyceae</taxon>
        <taxon>Pyramimonadales</taxon>
        <taxon>Pyramimonadaceae</taxon>
        <taxon>Cymbomonas</taxon>
    </lineage>
</organism>
<dbReference type="AlphaFoldDB" id="A0AAE0KNT1"/>
<evidence type="ECO:0000313" key="2">
    <source>
        <dbReference type="Proteomes" id="UP001190700"/>
    </source>
</evidence>
<comment type="caution">
    <text evidence="1">The sequence shown here is derived from an EMBL/GenBank/DDBJ whole genome shotgun (WGS) entry which is preliminary data.</text>
</comment>
<evidence type="ECO:0000313" key="1">
    <source>
        <dbReference type="EMBL" id="KAK3255301.1"/>
    </source>
</evidence>
<gene>
    <name evidence="1" type="ORF">CYMTET_35509</name>
</gene>
<dbReference type="Proteomes" id="UP001190700">
    <property type="component" value="Unassembled WGS sequence"/>
</dbReference>
<proteinExistence type="predicted"/>
<accession>A0AAE0KNT1</accession>
<sequence length="303" mass="33895">EARSTLTLLILMRGLTGRREERSTWKSLALHGELKLSEVRHASVDLGIPNVVQTSLAMELFKWLGEEAGPSMKPLLTGLYEELHAAIWSRSHGQEVPFYTECASLRLQRDDAYESRDRVALNAGTAVYNKLMTKTHPAALYFNLWVLITRLCQLHGRVFKRLSLQSSTRWAQSQLRGCFQGWLLCSSRERLTTFRKHDNDLMDEVSKERAKRKEVTEAFHAMKMAAGMLAFPRKSVASLQLGTPEAAVDALGHCDPAAAGFLMNLAQSESAAAWICHMKPFPDRALSAADLLSMCGFQAAQCR</sequence>
<feature type="non-terminal residue" evidence="1">
    <location>
        <position position="1"/>
    </location>
</feature>
<reference evidence="1 2" key="1">
    <citation type="journal article" date="2015" name="Genome Biol. Evol.">
        <title>Comparative Genomics of a Bacterivorous Green Alga Reveals Evolutionary Causalities and Consequences of Phago-Mixotrophic Mode of Nutrition.</title>
        <authorList>
            <person name="Burns J.A."/>
            <person name="Paasch A."/>
            <person name="Narechania A."/>
            <person name="Kim E."/>
        </authorList>
    </citation>
    <scope>NUCLEOTIDE SEQUENCE [LARGE SCALE GENOMIC DNA]</scope>
    <source>
        <strain evidence="1 2">PLY_AMNH</strain>
    </source>
</reference>